<reference evidence="2 3" key="1">
    <citation type="submission" date="2024-04" db="EMBL/GenBank/DDBJ databases">
        <title>Polymorphospora sp. isolated from Baiyangdian Lake in Xiong'an New Area.</title>
        <authorList>
            <person name="Zhang X."/>
            <person name="Liu J."/>
        </authorList>
    </citation>
    <scope>NUCLEOTIDE SEQUENCE [LARGE SCALE GENOMIC DNA]</scope>
    <source>
        <strain evidence="2 3">2-325</strain>
    </source>
</reference>
<dbReference type="RefSeq" id="WP_375736392.1">
    <property type="nucleotide sequence ID" value="NZ_JBCGDC010000131.1"/>
</dbReference>
<evidence type="ECO:0000313" key="3">
    <source>
        <dbReference type="Proteomes" id="UP001582793"/>
    </source>
</evidence>
<keyword evidence="1" id="KW-1133">Transmembrane helix</keyword>
<feature type="transmembrane region" description="Helical" evidence="1">
    <location>
        <begin position="82"/>
        <end position="100"/>
    </location>
</feature>
<feature type="transmembrane region" description="Helical" evidence="1">
    <location>
        <begin position="138"/>
        <end position="157"/>
    </location>
</feature>
<protein>
    <submittedName>
        <fullName evidence="2">DUF998 domain-containing protein</fullName>
    </submittedName>
</protein>
<evidence type="ECO:0000313" key="2">
    <source>
        <dbReference type="EMBL" id="MFB6397244.1"/>
    </source>
</evidence>
<feature type="transmembrane region" description="Helical" evidence="1">
    <location>
        <begin position="106"/>
        <end position="126"/>
    </location>
</feature>
<gene>
    <name evidence="2" type="ORF">AAFH96_29710</name>
</gene>
<dbReference type="EMBL" id="JBCGDC010000131">
    <property type="protein sequence ID" value="MFB6397244.1"/>
    <property type="molecule type" value="Genomic_DNA"/>
</dbReference>
<evidence type="ECO:0000256" key="1">
    <source>
        <dbReference type="SAM" id="Phobius"/>
    </source>
</evidence>
<feature type="transmembrane region" description="Helical" evidence="1">
    <location>
        <begin position="52"/>
        <end position="70"/>
    </location>
</feature>
<proteinExistence type="predicted"/>
<accession>A0ABV5CZ10</accession>
<dbReference type="Proteomes" id="UP001582793">
    <property type="component" value="Unassembled WGS sequence"/>
</dbReference>
<comment type="caution">
    <text evidence="2">The sequence shown here is derived from an EMBL/GenBank/DDBJ whole genome shotgun (WGS) entry which is preliminary data.</text>
</comment>
<organism evidence="2 3">
    <name type="scientific">Polymorphospora lycopeni</name>
    <dbReference type="NCBI Taxonomy" id="3140240"/>
    <lineage>
        <taxon>Bacteria</taxon>
        <taxon>Bacillati</taxon>
        <taxon>Actinomycetota</taxon>
        <taxon>Actinomycetes</taxon>
        <taxon>Micromonosporales</taxon>
        <taxon>Micromonosporaceae</taxon>
        <taxon>Polymorphospora</taxon>
    </lineage>
</organism>
<keyword evidence="3" id="KW-1185">Reference proteome</keyword>
<keyword evidence="1" id="KW-0472">Membrane</keyword>
<name>A0ABV5CZ10_9ACTN</name>
<sequence length="203" mass="20377">MRAVPWWAIASSAAAPVLLIGGWTVAAGRQQGYDQTTGTISALAALGATDRWIMAVALAGLGICHLVTACGLRPVPAAGRGVLALGGIATVLVATFPQPAAGTSTAHGVAAAVAFGALGLWPALGFRRDTPRPPTLRPAVAVTAAVVLLALVGWFVASLGGSGYAGLAERVAAGAQTLWPLAVVLDSRRSRPVVRTTKSRGSA</sequence>
<keyword evidence="1" id="KW-0812">Transmembrane</keyword>
<dbReference type="Pfam" id="PF06197">
    <property type="entry name" value="DUF998"/>
    <property type="match status" value="1"/>
</dbReference>
<dbReference type="InterPro" id="IPR009339">
    <property type="entry name" value="DUF998"/>
</dbReference>